<dbReference type="PANTHER" id="PTHR12839">
    <property type="entry name" value="NONSENSE-MEDIATED MRNA DECAY PROTEIN 2 UP-FRAMESHIFT SUPPRESSOR 2"/>
    <property type="match status" value="1"/>
</dbReference>
<comment type="subcellular location">
    <subcellularLocation>
        <location evidence="1">Cytoplasm</location>
    </subcellularLocation>
</comment>
<dbReference type="InterPro" id="IPR039762">
    <property type="entry name" value="Nmd2/UPF2"/>
</dbReference>
<feature type="domain" description="MIF4G" evidence="5">
    <location>
        <begin position="821"/>
        <end position="1037"/>
    </location>
</feature>
<dbReference type="SMART" id="SM00543">
    <property type="entry name" value="MIF4G"/>
    <property type="match status" value="2"/>
</dbReference>
<keyword evidence="3" id="KW-0175">Coiled coil</keyword>
<organism evidence="6 7">
    <name type="scientific">Coemansia asiatica</name>
    <dbReference type="NCBI Taxonomy" id="1052880"/>
    <lineage>
        <taxon>Eukaryota</taxon>
        <taxon>Fungi</taxon>
        <taxon>Fungi incertae sedis</taxon>
        <taxon>Zoopagomycota</taxon>
        <taxon>Kickxellomycotina</taxon>
        <taxon>Kickxellomycetes</taxon>
        <taxon>Kickxellales</taxon>
        <taxon>Kickxellaceae</taxon>
        <taxon>Coemansia</taxon>
    </lineage>
</organism>
<accession>A0A9W7XM41</accession>
<evidence type="ECO:0000313" key="6">
    <source>
        <dbReference type="EMBL" id="KAJ1645497.1"/>
    </source>
</evidence>
<keyword evidence="7" id="KW-1185">Reference proteome</keyword>
<reference evidence="6" key="1">
    <citation type="submission" date="2022-07" db="EMBL/GenBank/DDBJ databases">
        <title>Phylogenomic reconstructions and comparative analyses of Kickxellomycotina fungi.</title>
        <authorList>
            <person name="Reynolds N.K."/>
            <person name="Stajich J.E."/>
            <person name="Barry K."/>
            <person name="Grigoriev I.V."/>
            <person name="Crous P."/>
            <person name="Smith M.E."/>
        </authorList>
    </citation>
    <scope>NUCLEOTIDE SEQUENCE</scope>
    <source>
        <strain evidence="6">NBRC 105413</strain>
    </source>
</reference>
<evidence type="ECO:0000256" key="4">
    <source>
        <dbReference type="SAM" id="MobiDB-lite"/>
    </source>
</evidence>
<dbReference type="Pfam" id="PF02854">
    <property type="entry name" value="MIF4G"/>
    <property type="match status" value="2"/>
</dbReference>
<dbReference type="GO" id="GO:0035145">
    <property type="term" value="C:exon-exon junction complex"/>
    <property type="evidence" value="ECO:0007669"/>
    <property type="project" value="TreeGrafter"/>
</dbReference>
<feature type="region of interest" description="Disordered" evidence="4">
    <location>
        <begin position="527"/>
        <end position="593"/>
    </location>
</feature>
<sequence length="1408" mass="155452">MDESIVKRHERLKGLQRSNIDSWIGRQPKLDSKALDSNIKKNTGFIKKCKTSLGQDSSAQLQREVKLLKLEKYVSEIVPAAAEGLLKCKTSADVTAAVDIMSALHARFPAQITVPLVCQLLKTLAPPAAASLAAMAPETCDREEQARLARQKTVLRIVTEMYLSGLLWGIDSLPNGVDGVDQAAAFMLSHTSQSTSGSSGSGSSASSSKLAAKVKEVVQQPGHCVLLGVLQNLLLSDREHHISILLAISFARSFKTDFALMGDEHRDASVCAVSLDSSDSLEEAAAPVISQETCTRLRVLLNEYLDSAITHLTAMNKALVRMRRNTEEKLFSKGIVYSEVKEKMEKYTGSFDKLLESVNMLCEPLGRTLPDFSESNDTENQMDIVFDAPSAAGAANASQSGLWEDKEERMFYEVIPSFESRLPSSMLTSSSVSKKAKAELAQSKKTAGAVDSESPTDKDAKQPKVSADSTEEPREEAVFEDINESTIGIDVSESPADLDDFGDDDAFESASALGLLEYQKFISQRRHADGLDSDSPSDHATAIESASSTSTVTGPGKAGSAVSALARDASSADEKTSSSNAAASYGSEREREGKLTVVQQSGAADGNSQTIASRNLEEILRRLPTFTNKEDVDQTALDFCFVNNRANRAALIRALVDVPRRQLFLVPYYARMIAVLNPYFSEIGDGVLDELQHEFRWLVRQRFKDLMDTRLKNIKYIAELTKFKVAPLHVAYRCAKVLTEQLHAQNIEVLCSLLEGCGRFLLAQPATADRVSLLLDILIRKRRVLNLDDRTALLIENACSACRPQLAKKTQHVKLRTPYEQFIRKLLYEDLCRDAADRVCQKLRKLPWDGLASGDDPQRVRHALISCFTKPWKIKYSNVYLVTMIAGVLGRLYPWFRVAIVDTVIENIKVGLERNVFAHNQRRMAEMRYFGEMFIFKLVDSRDIVDLLYLILRHGHSAAHPMPGRSCDVDPSNEYFRVRMVATLLQTCGPYIRDPSDRQKLSMFAVYFQMYILAKEQPLPIDTEYIVDSLYESVFTTVKRFESWQEAAQAMSELVQGKTASSSPSSAAANNPVSADTAEAQQQSASVGGQIVTDQHDSEQRFSSAVDGEIGLSDNVLEHSNNGRDSEGKANNNEDDEGNGDGDDEDEDEYEDEIVDADEEELLLQQRKKIEEAEMAEARLQLEAMEALLEQEEEEVLEQEVNRLVVESSDPRKVERTTKLDVGIPMNLLGRSSAAQMTSSSAPDAVAGATEPNGKVVERASETDAIKFSLLTGKRQRPVVRDVNIPVESQIARKLRQQEESAMRQREHLKRIVLDYERREAAEEMRQHECDLAAYRARPIGSAAASHANASRFGNVYRRPVIPGATFIDKPLSSGMSRRRNNAASVSSPGAGTSSGNANGNANGFGLR</sequence>
<name>A0A9W7XM41_9FUNG</name>
<dbReference type="Proteomes" id="UP001145021">
    <property type="component" value="Unassembled WGS sequence"/>
</dbReference>
<evidence type="ECO:0000259" key="5">
    <source>
        <dbReference type="SMART" id="SM00543"/>
    </source>
</evidence>
<dbReference type="Gene3D" id="1.25.40.180">
    <property type="match status" value="3"/>
</dbReference>
<evidence type="ECO:0000256" key="1">
    <source>
        <dbReference type="ARBA" id="ARBA00004496"/>
    </source>
</evidence>
<feature type="region of interest" description="Disordered" evidence="4">
    <location>
        <begin position="1055"/>
        <end position="1152"/>
    </location>
</feature>
<dbReference type="GO" id="GO:0005737">
    <property type="term" value="C:cytoplasm"/>
    <property type="evidence" value="ECO:0007669"/>
    <property type="project" value="UniProtKB-SubCell"/>
</dbReference>
<evidence type="ECO:0000256" key="3">
    <source>
        <dbReference type="SAM" id="Coils"/>
    </source>
</evidence>
<dbReference type="InterPro" id="IPR016024">
    <property type="entry name" value="ARM-type_fold"/>
</dbReference>
<feature type="compositionally biased region" description="Low complexity" evidence="4">
    <location>
        <begin position="540"/>
        <end position="553"/>
    </location>
</feature>
<keyword evidence="2" id="KW-0963">Cytoplasm</keyword>
<feature type="region of interest" description="Disordered" evidence="4">
    <location>
        <begin position="1371"/>
        <end position="1408"/>
    </location>
</feature>
<dbReference type="SUPFAM" id="SSF48371">
    <property type="entry name" value="ARM repeat"/>
    <property type="match status" value="2"/>
</dbReference>
<feature type="compositionally biased region" description="Low complexity" evidence="4">
    <location>
        <begin position="1382"/>
        <end position="1408"/>
    </location>
</feature>
<feature type="region of interest" description="Disordered" evidence="4">
    <location>
        <begin position="443"/>
        <end position="503"/>
    </location>
</feature>
<protein>
    <submittedName>
        <fullName evidence="6">mRNA decay protein</fullName>
    </submittedName>
</protein>
<feature type="coiled-coil region" evidence="3">
    <location>
        <begin position="1292"/>
        <end position="1338"/>
    </location>
</feature>
<feature type="compositionally biased region" description="Low complexity" evidence="4">
    <location>
        <begin position="1060"/>
        <end position="1075"/>
    </location>
</feature>
<feature type="domain" description="MIF4G" evidence="5">
    <location>
        <begin position="617"/>
        <end position="805"/>
    </location>
</feature>
<proteinExistence type="predicted"/>
<evidence type="ECO:0000256" key="2">
    <source>
        <dbReference type="ARBA" id="ARBA00022490"/>
    </source>
</evidence>
<feature type="compositionally biased region" description="Acidic residues" evidence="4">
    <location>
        <begin position="1133"/>
        <end position="1152"/>
    </location>
</feature>
<dbReference type="GO" id="GO:0003723">
    <property type="term" value="F:RNA binding"/>
    <property type="evidence" value="ECO:0007669"/>
    <property type="project" value="InterPro"/>
</dbReference>
<dbReference type="InterPro" id="IPR003890">
    <property type="entry name" value="MIF4G-like_typ-3"/>
</dbReference>
<dbReference type="EMBL" id="JANBOH010000103">
    <property type="protein sequence ID" value="KAJ1645497.1"/>
    <property type="molecule type" value="Genomic_DNA"/>
</dbReference>
<comment type="caution">
    <text evidence="6">The sequence shown here is derived from an EMBL/GenBank/DDBJ whole genome shotgun (WGS) entry which is preliminary data.</text>
</comment>
<dbReference type="PANTHER" id="PTHR12839:SF7">
    <property type="entry name" value="REGULATOR OF NONSENSE TRANSCRIPTS 2"/>
    <property type="match status" value="1"/>
</dbReference>
<dbReference type="Pfam" id="PF04050">
    <property type="entry name" value="Upf2"/>
    <property type="match status" value="1"/>
</dbReference>
<evidence type="ECO:0000313" key="7">
    <source>
        <dbReference type="Proteomes" id="UP001145021"/>
    </source>
</evidence>
<dbReference type="InterPro" id="IPR007193">
    <property type="entry name" value="Upf2/Nmd2_C"/>
</dbReference>
<feature type="coiled-coil region" evidence="3">
    <location>
        <begin position="1163"/>
        <end position="1202"/>
    </location>
</feature>
<dbReference type="GO" id="GO:0000184">
    <property type="term" value="P:nuclear-transcribed mRNA catabolic process, nonsense-mediated decay"/>
    <property type="evidence" value="ECO:0007669"/>
    <property type="project" value="InterPro"/>
</dbReference>
<gene>
    <name evidence="6" type="primary">NMD2</name>
    <name evidence="6" type="ORF">LPJ64_002932</name>
</gene>